<protein>
    <submittedName>
        <fullName evidence="1">Diacylglyceryl transferase</fullName>
    </submittedName>
</protein>
<dbReference type="CDD" id="cd17033">
    <property type="entry name" value="DR1245-like"/>
    <property type="match status" value="1"/>
</dbReference>
<gene>
    <name evidence="1" type="ORF">FHG71_00540</name>
</gene>
<dbReference type="AlphaFoldDB" id="A0A5C4NIQ3"/>
<organism evidence="1 2">
    <name type="scientific">Rubellimicrobium roseum</name>
    <dbReference type="NCBI Taxonomy" id="687525"/>
    <lineage>
        <taxon>Bacteria</taxon>
        <taxon>Pseudomonadati</taxon>
        <taxon>Pseudomonadota</taxon>
        <taxon>Alphaproteobacteria</taxon>
        <taxon>Rhodobacterales</taxon>
        <taxon>Roseobacteraceae</taxon>
        <taxon>Rubellimicrobium</taxon>
    </lineage>
</organism>
<proteinExistence type="predicted"/>
<evidence type="ECO:0000313" key="2">
    <source>
        <dbReference type="Proteomes" id="UP000305709"/>
    </source>
</evidence>
<keyword evidence="1" id="KW-0808">Transferase</keyword>
<dbReference type="EMBL" id="VDFV01000001">
    <property type="protein sequence ID" value="TNC74661.1"/>
    <property type="molecule type" value="Genomic_DNA"/>
</dbReference>
<evidence type="ECO:0000313" key="1">
    <source>
        <dbReference type="EMBL" id="TNC74661.1"/>
    </source>
</evidence>
<dbReference type="InterPro" id="IPR019660">
    <property type="entry name" value="Put_sensory_transdc_reg_YbjN"/>
</dbReference>
<accession>A0A5C4NIQ3</accession>
<dbReference type="RefSeq" id="WP_139079655.1">
    <property type="nucleotide sequence ID" value="NZ_VDFV01000001.1"/>
</dbReference>
<keyword evidence="2" id="KW-1185">Reference proteome</keyword>
<dbReference type="Proteomes" id="UP000305709">
    <property type="component" value="Unassembled WGS sequence"/>
</dbReference>
<dbReference type="OrthoDB" id="9792176at2"/>
<dbReference type="GO" id="GO:0016740">
    <property type="term" value="F:transferase activity"/>
    <property type="evidence" value="ECO:0007669"/>
    <property type="project" value="UniProtKB-KW"/>
</dbReference>
<reference evidence="1 2" key="1">
    <citation type="submission" date="2019-06" db="EMBL/GenBank/DDBJ databases">
        <authorList>
            <person name="Jiang L."/>
        </authorList>
    </citation>
    <scope>NUCLEOTIDE SEQUENCE [LARGE SCALE GENOMIC DNA]</scope>
    <source>
        <strain evidence="1 2">YIM 48858</strain>
    </source>
</reference>
<sequence length="167" mass="18918">MTISETFLDEGEIHPIDVVETIATHYEWDFDRVAENQIAMTLEGQWRSYALTLAWSPADETLRLLCTFELDPPEGRLPALYELLNRMNDLCWAGAFTWWGEEKVMVFRYGLVLAGDQIASPEQIDTMIHAALMSAERFYPAVQLAVWGGRSPKDAMEVAIAEAYGRA</sequence>
<name>A0A5C4NIQ3_9RHOB</name>
<dbReference type="Pfam" id="PF10722">
    <property type="entry name" value="YbjN"/>
    <property type="match status" value="1"/>
</dbReference>
<comment type="caution">
    <text evidence="1">The sequence shown here is derived from an EMBL/GenBank/DDBJ whole genome shotgun (WGS) entry which is preliminary data.</text>
</comment>